<proteinExistence type="inferred from homology"/>
<dbReference type="InterPro" id="IPR004433">
    <property type="entry name" value="MenaQ_synth_MenD"/>
</dbReference>
<keyword evidence="5 7" id="KW-0786">Thiamine pyrophosphate</keyword>
<dbReference type="SUPFAM" id="SSF52518">
    <property type="entry name" value="Thiamin diphosphate-binding fold (THDP-binding)"/>
    <property type="match status" value="2"/>
</dbReference>
<dbReference type="Proteomes" id="UP001234916">
    <property type="component" value="Chromosome"/>
</dbReference>
<dbReference type="AlphaFoldDB" id="A0AA49FJU3"/>
<dbReference type="HAMAP" id="MF_01659">
    <property type="entry name" value="MenD"/>
    <property type="match status" value="1"/>
</dbReference>
<dbReference type="PIRSF" id="PIRSF004983">
    <property type="entry name" value="MenD"/>
    <property type="match status" value="1"/>
</dbReference>
<keyword evidence="3 7" id="KW-0479">Metal-binding</keyword>
<evidence type="ECO:0000256" key="1">
    <source>
        <dbReference type="ARBA" id="ARBA00022428"/>
    </source>
</evidence>
<dbReference type="Pfam" id="PF02776">
    <property type="entry name" value="TPP_enzyme_N"/>
    <property type="match status" value="1"/>
</dbReference>
<comment type="cofactor">
    <cofactor evidence="7">
        <name>Mg(2+)</name>
        <dbReference type="ChEBI" id="CHEBI:18420"/>
    </cofactor>
    <cofactor evidence="7">
        <name>Mn(2+)</name>
        <dbReference type="ChEBI" id="CHEBI:29035"/>
    </cofactor>
</comment>
<protein>
    <recommendedName>
        <fullName evidence="7">2-succinyl-5-enolpyruvyl-6-hydroxy-3-cyclohexene-1-carboxylate synthase</fullName>
        <shortName evidence="7">SEPHCHC synthase</shortName>
        <ecNumber evidence="7">2.2.1.9</ecNumber>
    </recommendedName>
    <alternativeName>
        <fullName evidence="7">Menaquinone biosynthesis protein MenD</fullName>
    </alternativeName>
</protein>
<dbReference type="PANTHER" id="PTHR42916:SF1">
    <property type="entry name" value="PROTEIN PHYLLO, CHLOROPLASTIC"/>
    <property type="match status" value="1"/>
</dbReference>
<dbReference type="Pfam" id="PF02775">
    <property type="entry name" value="TPP_enzyme_C"/>
    <property type="match status" value="1"/>
</dbReference>
<dbReference type="GO" id="GO:0030145">
    <property type="term" value="F:manganese ion binding"/>
    <property type="evidence" value="ECO:0007669"/>
    <property type="project" value="UniProtKB-UniRule"/>
</dbReference>
<dbReference type="NCBIfam" id="TIGR00173">
    <property type="entry name" value="menD"/>
    <property type="match status" value="1"/>
</dbReference>
<reference evidence="10" key="1">
    <citation type="journal article" date="2023" name="Nat. Microbiol.">
        <title>Enrichment and characterization of a nitric oxide-reducing microbial community in a continuous bioreactor.</title>
        <authorList>
            <person name="Garrido-Amador P."/>
            <person name="Stortenbeker N."/>
            <person name="Wessels H.J.C.T."/>
            <person name="Speth D.R."/>
            <person name="Garcia-Heredia I."/>
            <person name="Kartal B."/>
        </authorList>
    </citation>
    <scope>NUCLEOTIDE SEQUENCE</scope>
    <source>
        <strain evidence="10">MAG1</strain>
    </source>
</reference>
<evidence type="ECO:0000256" key="5">
    <source>
        <dbReference type="ARBA" id="ARBA00023052"/>
    </source>
</evidence>
<dbReference type="GO" id="GO:0030976">
    <property type="term" value="F:thiamine pyrophosphate binding"/>
    <property type="evidence" value="ECO:0007669"/>
    <property type="project" value="UniProtKB-UniRule"/>
</dbReference>
<dbReference type="PANTHER" id="PTHR42916">
    <property type="entry name" value="2-SUCCINYL-5-ENOLPYRUVYL-6-HYDROXY-3-CYCLOHEXENE-1-CARBOXYLATE SYNTHASE"/>
    <property type="match status" value="1"/>
</dbReference>
<dbReference type="GO" id="GO:0009234">
    <property type="term" value="P:menaquinone biosynthetic process"/>
    <property type="evidence" value="ECO:0007669"/>
    <property type="project" value="UniProtKB-UniRule"/>
</dbReference>
<dbReference type="CDD" id="cd07037">
    <property type="entry name" value="TPP_PYR_MenD"/>
    <property type="match status" value="1"/>
</dbReference>
<keyword evidence="2 7" id="KW-0808">Transferase</keyword>
<evidence type="ECO:0000256" key="7">
    <source>
        <dbReference type="HAMAP-Rule" id="MF_01659"/>
    </source>
</evidence>
<evidence type="ECO:0000259" key="9">
    <source>
        <dbReference type="Pfam" id="PF02776"/>
    </source>
</evidence>
<dbReference type="InterPro" id="IPR012001">
    <property type="entry name" value="Thiamin_PyroP_enz_TPP-bd_dom"/>
</dbReference>
<comment type="catalytic activity">
    <reaction evidence="7">
        <text>isochorismate + 2-oxoglutarate + H(+) = 5-enolpyruvoyl-6-hydroxy-2-succinyl-cyclohex-3-ene-1-carboxylate + CO2</text>
        <dbReference type="Rhea" id="RHEA:25593"/>
        <dbReference type="ChEBI" id="CHEBI:15378"/>
        <dbReference type="ChEBI" id="CHEBI:16526"/>
        <dbReference type="ChEBI" id="CHEBI:16810"/>
        <dbReference type="ChEBI" id="CHEBI:29780"/>
        <dbReference type="ChEBI" id="CHEBI:58818"/>
        <dbReference type="EC" id="2.2.1.9"/>
    </reaction>
</comment>
<accession>A0AA49FJU3</accession>
<comment type="subunit">
    <text evidence="7">Homodimer.</text>
</comment>
<dbReference type="EMBL" id="CP107246">
    <property type="protein sequence ID" value="WIM05182.1"/>
    <property type="molecule type" value="Genomic_DNA"/>
</dbReference>
<gene>
    <name evidence="7 10" type="primary">menD</name>
    <name evidence="10" type="ORF">OHM77_10815</name>
</gene>
<name>A0AA49FJU3_9PROT</name>
<keyword evidence="6 7" id="KW-0464">Manganese</keyword>
<keyword evidence="1 7" id="KW-0474">Menaquinone biosynthesis</keyword>
<dbReference type="GO" id="GO:0000287">
    <property type="term" value="F:magnesium ion binding"/>
    <property type="evidence" value="ECO:0007669"/>
    <property type="project" value="UniProtKB-UniRule"/>
</dbReference>
<feature type="domain" description="Thiamine pyrophosphate enzyme N-terminal TPP-binding" evidence="9">
    <location>
        <begin position="7"/>
        <end position="119"/>
    </location>
</feature>
<comment type="function">
    <text evidence="7">Catalyzes the thiamine diphosphate-dependent decarboxylation of 2-oxoglutarate and the subsequent addition of the resulting succinic semialdehyde-thiamine pyrophosphate anion to isochorismate to yield 2-succinyl-5-enolpyruvyl-6-hydroxy-3-cyclohexene-1-carboxylate (SEPHCHC).</text>
</comment>
<dbReference type="EC" id="2.2.1.9" evidence="7"/>
<evidence type="ECO:0000256" key="2">
    <source>
        <dbReference type="ARBA" id="ARBA00022679"/>
    </source>
</evidence>
<dbReference type="Gene3D" id="3.40.50.1220">
    <property type="entry name" value="TPP-binding domain"/>
    <property type="match status" value="1"/>
</dbReference>
<comment type="similarity">
    <text evidence="7">Belongs to the TPP enzyme family. MenD subfamily.</text>
</comment>
<dbReference type="InterPro" id="IPR029061">
    <property type="entry name" value="THDP-binding"/>
</dbReference>
<dbReference type="InterPro" id="IPR029035">
    <property type="entry name" value="DHS-like_NAD/FAD-binding_dom"/>
</dbReference>
<keyword evidence="4 7" id="KW-0460">Magnesium</keyword>
<evidence type="ECO:0000256" key="3">
    <source>
        <dbReference type="ARBA" id="ARBA00022723"/>
    </source>
</evidence>
<dbReference type="InterPro" id="IPR011766">
    <property type="entry name" value="TPP_enzyme_TPP-bd"/>
</dbReference>
<organism evidence="10">
    <name type="scientific">Candidatus Nitricoxidivorans perseverans</name>
    <dbReference type="NCBI Taxonomy" id="2975601"/>
    <lineage>
        <taxon>Bacteria</taxon>
        <taxon>Pseudomonadati</taxon>
        <taxon>Pseudomonadota</taxon>
        <taxon>Betaproteobacteria</taxon>
        <taxon>Nitrosomonadales</taxon>
        <taxon>Sterolibacteriaceae</taxon>
        <taxon>Candidatus Nitricoxidivorans</taxon>
    </lineage>
</organism>
<sequence>MNNLAWADAFVAGLAAAGLRRAVIAPGARSSPLAAACLRRPELSCEVIADERVAGFFALGLARAEGWPAVVVTTSGTAAANLLPAVVEANLAGVPMIVLTADRPPEVHGWSANQTVDQARLYGVHVRAFHALPTPNAATPVGYLHALAARMAEESISPSSSSSPGPVHANLPFREPLLPDAIPPAPPLPSPVAVRHATAFPAEADAAVLAERLSGRRGAILCGEAAYPAGFGAAICALAARLGAPVLAEPLSNLRSGGLPVFARQSAFLRDANGFRPDWVLRFGGLPVSRTLERWLSGLTEAEHILVAPPGRWPDPLWRAGRLLRCDPLALVERLIEQPLRSAPGDWLEAFRAAEARLDAAARAACASDAPFEGSVAAALLSALPKGARCFVGNSLAIRAVDLFSGTGAKAFMLHGNRGASGIDGNIATAAGIAAGSGRPTAALIGDQAALHDCGGFAALAGRNAVIVVMNNGGGGIFDHLPLSAIKRAHFERAWVAPPRLDFAALAAAHGLAFHHAPTCAALAAALGAAFDEGGSWLIEVPIDRAVSKARFDAFFA</sequence>
<comment type="pathway">
    <text evidence="7">Quinol/quinone metabolism; 1,4-dihydroxy-2-naphthoate biosynthesis; 1,4-dihydroxy-2-naphthoate from chorismate: step 2/7.</text>
</comment>
<evidence type="ECO:0000259" key="8">
    <source>
        <dbReference type="Pfam" id="PF02775"/>
    </source>
</evidence>
<dbReference type="SUPFAM" id="SSF52467">
    <property type="entry name" value="DHS-like NAD/FAD-binding domain"/>
    <property type="match status" value="1"/>
</dbReference>
<dbReference type="Gene3D" id="3.40.50.970">
    <property type="match status" value="2"/>
</dbReference>
<evidence type="ECO:0000256" key="4">
    <source>
        <dbReference type="ARBA" id="ARBA00022842"/>
    </source>
</evidence>
<evidence type="ECO:0000256" key="6">
    <source>
        <dbReference type="ARBA" id="ARBA00023211"/>
    </source>
</evidence>
<dbReference type="KEGG" id="npv:OHM77_10815"/>
<feature type="domain" description="Thiamine pyrophosphate enzyme TPP-binding" evidence="8">
    <location>
        <begin position="410"/>
        <end position="541"/>
    </location>
</feature>
<comment type="pathway">
    <text evidence="7">Quinol/quinone metabolism; menaquinone biosynthesis.</text>
</comment>
<comment type="cofactor">
    <cofactor evidence="7">
        <name>thiamine diphosphate</name>
        <dbReference type="ChEBI" id="CHEBI:58937"/>
    </cofactor>
    <text evidence="7">Binds 1 thiamine pyrophosphate per subunit.</text>
</comment>
<evidence type="ECO:0000313" key="10">
    <source>
        <dbReference type="EMBL" id="WIM05182.1"/>
    </source>
</evidence>
<dbReference type="GO" id="GO:0070204">
    <property type="term" value="F:2-succinyl-5-enolpyruvyl-6-hydroxy-3-cyclohexene-1-carboxylic-acid synthase activity"/>
    <property type="evidence" value="ECO:0007669"/>
    <property type="project" value="UniProtKB-UniRule"/>
</dbReference>